<organism evidence="2 3">
    <name type="scientific">Mytilus galloprovincialis</name>
    <name type="common">Mediterranean mussel</name>
    <dbReference type="NCBI Taxonomy" id="29158"/>
    <lineage>
        <taxon>Eukaryota</taxon>
        <taxon>Metazoa</taxon>
        <taxon>Spiralia</taxon>
        <taxon>Lophotrochozoa</taxon>
        <taxon>Mollusca</taxon>
        <taxon>Bivalvia</taxon>
        <taxon>Autobranchia</taxon>
        <taxon>Pteriomorphia</taxon>
        <taxon>Mytilida</taxon>
        <taxon>Mytiloidea</taxon>
        <taxon>Mytilidae</taxon>
        <taxon>Mytilinae</taxon>
        <taxon>Mytilus</taxon>
    </lineage>
</organism>
<sequence length="107" mass="12800">SAQKKQDKDEKQVGKIDYEKSAQKEQEKDEKQVGKNDYEMHDLQLRESDDRREKSKQICTVHEVRKSYENCNITEASHVYYYASEGNFESRSYIGFRDVRKTQQRVK</sequence>
<name>A0A3L5TVG5_MYTGA</name>
<dbReference type="AlphaFoldDB" id="A0A3L5TVG5"/>
<feature type="non-terminal residue" evidence="2">
    <location>
        <position position="1"/>
    </location>
</feature>
<evidence type="ECO:0000313" key="2">
    <source>
        <dbReference type="EMBL" id="OPL33941.1"/>
    </source>
</evidence>
<feature type="region of interest" description="Disordered" evidence="1">
    <location>
        <begin position="1"/>
        <end position="55"/>
    </location>
</feature>
<evidence type="ECO:0000256" key="1">
    <source>
        <dbReference type="SAM" id="MobiDB-lite"/>
    </source>
</evidence>
<evidence type="ECO:0000313" key="3">
    <source>
        <dbReference type="Proteomes" id="UP000266721"/>
    </source>
</evidence>
<accession>A0A3L5TVG5</accession>
<proteinExistence type="predicted"/>
<keyword evidence="3" id="KW-1185">Reference proteome</keyword>
<dbReference type="Proteomes" id="UP000266721">
    <property type="component" value="Unassembled WGS sequence"/>
</dbReference>
<protein>
    <submittedName>
        <fullName evidence="2">Uncharacterized protein</fullName>
    </submittedName>
</protein>
<comment type="caution">
    <text evidence="2">The sequence shown here is derived from an EMBL/GenBank/DDBJ whole genome shotgun (WGS) entry which is preliminary data.</text>
</comment>
<feature type="non-terminal residue" evidence="2">
    <location>
        <position position="107"/>
    </location>
</feature>
<dbReference type="EMBL" id="KV581114">
    <property type="protein sequence ID" value="OPL33941.1"/>
    <property type="molecule type" value="Genomic_DNA"/>
</dbReference>
<gene>
    <name evidence="2" type="ORF">AM593_04263</name>
</gene>
<reference evidence="2 3" key="1">
    <citation type="journal article" date="2016" name="PLoS ONE">
        <title>A First Insight into the Genome of the Filter-Feeder Mussel Mytilus galloprovincialis.</title>
        <authorList>
            <person name="Murgarella M."/>
            <person name="Puiu D."/>
            <person name="Novoa B."/>
            <person name="Figueras A."/>
            <person name="Posada D."/>
            <person name="Canchaya C."/>
        </authorList>
    </citation>
    <scope>NUCLEOTIDE SEQUENCE [LARGE SCALE GENOMIC DNA]</scope>
    <source>
        <tissue evidence="2">Muscle</tissue>
    </source>
</reference>